<dbReference type="Pfam" id="PF08450">
    <property type="entry name" value="SGL"/>
    <property type="match status" value="1"/>
</dbReference>
<dbReference type="InterPro" id="IPR051262">
    <property type="entry name" value="SMP-30/CGR1_Lactonase"/>
</dbReference>
<evidence type="ECO:0000259" key="2">
    <source>
        <dbReference type="Pfam" id="PF08450"/>
    </source>
</evidence>
<gene>
    <name evidence="3" type="ORF">GCM10011383_26980</name>
</gene>
<evidence type="ECO:0000313" key="3">
    <source>
        <dbReference type="EMBL" id="GGF14343.1"/>
    </source>
</evidence>
<evidence type="ECO:0000256" key="1">
    <source>
        <dbReference type="ARBA" id="ARBA00022801"/>
    </source>
</evidence>
<evidence type="ECO:0000313" key="4">
    <source>
        <dbReference type="Proteomes" id="UP000632273"/>
    </source>
</evidence>
<dbReference type="Proteomes" id="UP000632273">
    <property type="component" value="Unassembled WGS sequence"/>
</dbReference>
<keyword evidence="1" id="KW-0378">Hydrolase</keyword>
<dbReference type="InterPro" id="IPR011042">
    <property type="entry name" value="6-blade_b-propeller_TolB-like"/>
</dbReference>
<dbReference type="SUPFAM" id="SSF63829">
    <property type="entry name" value="Calcium-dependent phosphotriesterase"/>
    <property type="match status" value="1"/>
</dbReference>
<sequence>MNNASPTRLRLSYILLAASLFPFRHSLEAPRNGTKPSVKLESRAPRFGSFPADTSNAARLSTIVAGEAKPRLVSSQFKFTEGPAVDKKGNIFFTDQPNDKIWKYGTNGKLSVFLDKTGRSNGLYFDPQGNLLACADAQNELWSISPAGKVTVLLRDVQQHKLNGPNDLWINAKGGIYFTDPYYQRSYWTRQSPDIDGQKVYYLAKGRTEPIVVDDQVQQPNGIVGTPDGKYLYVADIKADKTYKYQINADGTLTDRKLFVEQGSDGMTLDSQGNVYLTGKGVTVYTPQGQKLAHIDVPAAWTANLCFGGKDRKTLFITASESVFTLPMKVKGVE</sequence>
<dbReference type="PANTHER" id="PTHR47572:SF4">
    <property type="entry name" value="LACTONASE DRP35"/>
    <property type="match status" value="1"/>
</dbReference>
<name>A0ABQ1UC75_9BACT</name>
<comment type="caution">
    <text evidence="3">The sequence shown here is derived from an EMBL/GenBank/DDBJ whole genome shotgun (WGS) entry which is preliminary data.</text>
</comment>
<reference evidence="4" key="1">
    <citation type="journal article" date="2019" name="Int. J. Syst. Evol. Microbiol.">
        <title>The Global Catalogue of Microorganisms (GCM) 10K type strain sequencing project: providing services to taxonomists for standard genome sequencing and annotation.</title>
        <authorList>
            <consortium name="The Broad Institute Genomics Platform"/>
            <consortium name="The Broad Institute Genome Sequencing Center for Infectious Disease"/>
            <person name="Wu L."/>
            <person name="Ma J."/>
        </authorList>
    </citation>
    <scope>NUCLEOTIDE SEQUENCE [LARGE SCALE GENOMIC DNA]</scope>
    <source>
        <strain evidence="4">CGMCC 1.15197</strain>
    </source>
</reference>
<keyword evidence="4" id="KW-1185">Reference proteome</keyword>
<dbReference type="EMBL" id="BMHT01000004">
    <property type="protein sequence ID" value="GGF14343.1"/>
    <property type="molecule type" value="Genomic_DNA"/>
</dbReference>
<accession>A0ABQ1UC75</accession>
<organism evidence="3 4">
    <name type="scientific">Hymenobacter cavernae</name>
    <dbReference type="NCBI Taxonomy" id="2044852"/>
    <lineage>
        <taxon>Bacteria</taxon>
        <taxon>Pseudomonadati</taxon>
        <taxon>Bacteroidota</taxon>
        <taxon>Cytophagia</taxon>
        <taxon>Cytophagales</taxon>
        <taxon>Hymenobacteraceae</taxon>
        <taxon>Hymenobacter</taxon>
    </lineage>
</organism>
<dbReference type="PANTHER" id="PTHR47572">
    <property type="entry name" value="LIPOPROTEIN-RELATED"/>
    <property type="match status" value="1"/>
</dbReference>
<dbReference type="RefSeq" id="WP_188814513.1">
    <property type="nucleotide sequence ID" value="NZ_BMHT01000004.1"/>
</dbReference>
<dbReference type="Gene3D" id="2.120.10.30">
    <property type="entry name" value="TolB, C-terminal domain"/>
    <property type="match status" value="1"/>
</dbReference>
<protein>
    <submittedName>
        <fullName evidence="3">Gluconolactonase</fullName>
    </submittedName>
</protein>
<feature type="domain" description="SMP-30/Gluconolactonase/LRE-like region" evidence="2">
    <location>
        <begin position="79"/>
        <end position="320"/>
    </location>
</feature>
<dbReference type="InterPro" id="IPR013658">
    <property type="entry name" value="SGL"/>
</dbReference>
<proteinExistence type="predicted"/>